<dbReference type="RefSeq" id="XP_025563876.1">
    <property type="nucleotide sequence ID" value="XM_025702379.1"/>
</dbReference>
<accession>A0A319CNY7</accession>
<organism evidence="2 3">
    <name type="scientific">Aspergillus vadensis (strain CBS 113365 / IMI 142717 / IBT 24658)</name>
    <dbReference type="NCBI Taxonomy" id="1448311"/>
    <lineage>
        <taxon>Eukaryota</taxon>
        <taxon>Fungi</taxon>
        <taxon>Dikarya</taxon>
        <taxon>Ascomycota</taxon>
        <taxon>Pezizomycotina</taxon>
        <taxon>Eurotiomycetes</taxon>
        <taxon>Eurotiomycetidae</taxon>
        <taxon>Eurotiales</taxon>
        <taxon>Aspergillaceae</taxon>
        <taxon>Aspergillus</taxon>
        <taxon>Aspergillus subgen. Circumdati</taxon>
    </lineage>
</organism>
<evidence type="ECO:0000313" key="2">
    <source>
        <dbReference type="EMBL" id="PYH70082.1"/>
    </source>
</evidence>
<dbReference type="GeneID" id="37206971"/>
<gene>
    <name evidence="2" type="ORF">BO88DRAFT_274469</name>
</gene>
<evidence type="ECO:0000313" key="3">
    <source>
        <dbReference type="Proteomes" id="UP000248405"/>
    </source>
</evidence>
<sequence length="86" mass="9245">MNRLSIPSLFSFSCLSRSPHRAGDASRGSSSSHSRVSPMNRPETGRKTPILVCQTAMSCEARKPCITTQYHSSMCGCCSPGNPNPV</sequence>
<dbReference type="AlphaFoldDB" id="A0A319CNY7"/>
<feature type="compositionally biased region" description="Low complexity" evidence="1">
    <location>
        <begin position="25"/>
        <end position="37"/>
    </location>
</feature>
<feature type="region of interest" description="Disordered" evidence="1">
    <location>
        <begin position="15"/>
        <end position="47"/>
    </location>
</feature>
<keyword evidence="3" id="KW-1185">Reference proteome</keyword>
<dbReference type="EMBL" id="KZ821622">
    <property type="protein sequence ID" value="PYH70082.1"/>
    <property type="molecule type" value="Genomic_DNA"/>
</dbReference>
<reference evidence="2" key="1">
    <citation type="submission" date="2016-12" db="EMBL/GenBank/DDBJ databases">
        <title>The genomes of Aspergillus section Nigri reveals drivers in fungal speciation.</title>
        <authorList>
            <consortium name="DOE Joint Genome Institute"/>
            <person name="Vesth T.C."/>
            <person name="Nybo J."/>
            <person name="Theobald S."/>
            <person name="Brandl J."/>
            <person name="Frisvad J.C."/>
            <person name="Nielsen K.F."/>
            <person name="Lyhne E.K."/>
            <person name="Kogle M.E."/>
            <person name="Kuo A."/>
            <person name="Riley R."/>
            <person name="Clum A."/>
            <person name="Nolan M."/>
            <person name="Lipzen A."/>
            <person name="Salamov A."/>
            <person name="Henrissat B."/>
            <person name="Wiebenga A."/>
            <person name="De Vries R.P."/>
            <person name="Grigoriev I.V."/>
            <person name="Mortensen U.H."/>
            <person name="Andersen M.R."/>
            <person name="Baker S.E."/>
        </authorList>
    </citation>
    <scope>NUCLEOTIDE SEQUENCE [LARGE SCALE GENOMIC DNA]</scope>
    <source>
        <strain evidence="2">CBS 113365</strain>
    </source>
</reference>
<protein>
    <submittedName>
        <fullName evidence="2">Uncharacterized protein</fullName>
    </submittedName>
</protein>
<name>A0A319CNY7_ASPVC</name>
<proteinExistence type="predicted"/>
<evidence type="ECO:0000256" key="1">
    <source>
        <dbReference type="SAM" id="MobiDB-lite"/>
    </source>
</evidence>
<dbReference type="Proteomes" id="UP000248405">
    <property type="component" value="Unassembled WGS sequence"/>
</dbReference>